<dbReference type="InterPro" id="IPR011009">
    <property type="entry name" value="Kinase-like_dom_sf"/>
</dbReference>
<evidence type="ECO:0000256" key="1">
    <source>
        <dbReference type="ARBA" id="ARBA00012513"/>
    </source>
</evidence>
<accession>A0A8T4ISF8</accession>
<evidence type="ECO:0000256" key="5">
    <source>
        <dbReference type="ARBA" id="ARBA00022777"/>
    </source>
</evidence>
<evidence type="ECO:0000256" key="4">
    <source>
        <dbReference type="ARBA" id="ARBA00022741"/>
    </source>
</evidence>
<dbReference type="Gene3D" id="3.30.200.20">
    <property type="entry name" value="Phosphorylase Kinase, domain 1"/>
    <property type="match status" value="1"/>
</dbReference>
<comment type="caution">
    <text evidence="9">The sequence shown here is derived from an EMBL/GenBank/DDBJ whole genome shotgun (WGS) entry which is preliminary data.</text>
</comment>
<evidence type="ECO:0000313" key="9">
    <source>
        <dbReference type="EMBL" id="MBR7673483.1"/>
    </source>
</evidence>
<evidence type="ECO:0000256" key="2">
    <source>
        <dbReference type="ARBA" id="ARBA00022527"/>
    </source>
</evidence>
<keyword evidence="5 9" id="KW-0418">Kinase</keyword>
<evidence type="ECO:0000259" key="8">
    <source>
        <dbReference type="PROSITE" id="PS50011"/>
    </source>
</evidence>
<dbReference type="InterPro" id="IPR017441">
    <property type="entry name" value="Protein_kinase_ATP_BS"/>
</dbReference>
<feature type="domain" description="Protein kinase" evidence="8">
    <location>
        <begin position="10"/>
        <end position="228"/>
    </location>
</feature>
<evidence type="ECO:0000313" key="10">
    <source>
        <dbReference type="Proteomes" id="UP000675554"/>
    </source>
</evidence>
<keyword evidence="2 9" id="KW-0723">Serine/threonine-protein kinase</keyword>
<dbReference type="SUPFAM" id="SSF56112">
    <property type="entry name" value="Protein kinase-like (PK-like)"/>
    <property type="match status" value="1"/>
</dbReference>
<evidence type="ECO:0000256" key="7">
    <source>
        <dbReference type="PROSITE-ProRule" id="PRU10141"/>
    </source>
</evidence>
<dbReference type="Gene3D" id="1.10.510.10">
    <property type="entry name" value="Transferase(Phosphotransferase) domain 1"/>
    <property type="match status" value="1"/>
</dbReference>
<evidence type="ECO:0000256" key="3">
    <source>
        <dbReference type="ARBA" id="ARBA00022679"/>
    </source>
</evidence>
<dbReference type="PROSITE" id="PS00108">
    <property type="entry name" value="PROTEIN_KINASE_ST"/>
    <property type="match status" value="1"/>
</dbReference>
<keyword evidence="3" id="KW-0808">Transferase</keyword>
<dbReference type="CDD" id="cd14014">
    <property type="entry name" value="STKc_PknB_like"/>
    <property type="match status" value="1"/>
</dbReference>
<dbReference type="InterPro" id="IPR008271">
    <property type="entry name" value="Ser/Thr_kinase_AS"/>
</dbReference>
<dbReference type="InterPro" id="IPR000719">
    <property type="entry name" value="Prot_kinase_dom"/>
</dbReference>
<dbReference type="PROSITE" id="PS50011">
    <property type="entry name" value="PROTEIN_KINASE_DOM"/>
    <property type="match status" value="1"/>
</dbReference>
<name>A0A8T4ISF8_9ACTN</name>
<dbReference type="EMBL" id="JAGSMN010000213">
    <property type="protein sequence ID" value="MBR7673483.1"/>
    <property type="molecule type" value="Genomic_DNA"/>
</dbReference>
<feature type="non-terminal residue" evidence="9">
    <location>
        <position position="228"/>
    </location>
</feature>
<dbReference type="GO" id="GO:0005524">
    <property type="term" value="F:ATP binding"/>
    <property type="evidence" value="ECO:0007669"/>
    <property type="project" value="UniProtKB-UniRule"/>
</dbReference>
<dbReference type="PIRSF" id="PIRSF000654">
    <property type="entry name" value="Integrin-linked_kinase"/>
    <property type="match status" value="1"/>
</dbReference>
<protein>
    <recommendedName>
        <fullName evidence="1">non-specific serine/threonine protein kinase</fullName>
        <ecNumber evidence="1">2.7.11.1</ecNumber>
    </recommendedName>
</protein>
<sequence length="228" mass="25052">MRGRRLSERYELREPLGAGGMGEVWRARDEELDRDVAVKILIPLHSSDETARREHLGRFLREARAAAALDSPYIVAVHDHGTDGDTPYLVMSLVEGRTLHELLLAEGRAPVRDALRWTGHVCEALGAAHAAGVVHRDIKPANIMVTEDGTAKVVDFGIARFTEPRASDPQLTHTGQMPFGSVLYLAPERFRQEPGDGRTDLYALGCVLYELLVGRPPFTGNAAGVRRG</sequence>
<gene>
    <name evidence="9" type="ORF">KDA82_10725</name>
</gene>
<feature type="binding site" evidence="7">
    <location>
        <position position="39"/>
    </location>
    <ligand>
        <name>ATP</name>
        <dbReference type="ChEBI" id="CHEBI:30616"/>
    </ligand>
</feature>
<dbReference type="GO" id="GO:0004674">
    <property type="term" value="F:protein serine/threonine kinase activity"/>
    <property type="evidence" value="ECO:0007669"/>
    <property type="project" value="UniProtKB-KW"/>
</dbReference>
<dbReference type="PANTHER" id="PTHR43289">
    <property type="entry name" value="MITOGEN-ACTIVATED PROTEIN KINASE KINASE KINASE 20-RELATED"/>
    <property type="match status" value="1"/>
</dbReference>
<dbReference type="Proteomes" id="UP000675554">
    <property type="component" value="Unassembled WGS sequence"/>
</dbReference>
<dbReference type="PROSITE" id="PS00107">
    <property type="entry name" value="PROTEIN_KINASE_ATP"/>
    <property type="match status" value="1"/>
</dbReference>
<dbReference type="EC" id="2.7.11.1" evidence="1"/>
<keyword evidence="6 7" id="KW-0067">ATP-binding</keyword>
<dbReference type="AlphaFoldDB" id="A0A8T4ISF8"/>
<dbReference type="SMART" id="SM00220">
    <property type="entry name" value="S_TKc"/>
    <property type="match status" value="1"/>
</dbReference>
<reference evidence="9" key="1">
    <citation type="submission" date="2021-04" db="EMBL/GenBank/DDBJ databases">
        <title>Sequencing of actinobacteria type strains.</title>
        <authorList>
            <person name="Nguyen G.-S."/>
            <person name="Wentzel A."/>
        </authorList>
    </citation>
    <scope>NUCLEOTIDE SEQUENCE</scope>
    <source>
        <strain evidence="9">DSM 42095</strain>
    </source>
</reference>
<organism evidence="9 10">
    <name type="scientific">Streptomyces daliensis</name>
    <dbReference type="NCBI Taxonomy" id="299421"/>
    <lineage>
        <taxon>Bacteria</taxon>
        <taxon>Bacillati</taxon>
        <taxon>Actinomycetota</taxon>
        <taxon>Actinomycetes</taxon>
        <taxon>Kitasatosporales</taxon>
        <taxon>Streptomycetaceae</taxon>
        <taxon>Streptomyces</taxon>
    </lineage>
</organism>
<proteinExistence type="predicted"/>
<dbReference type="PANTHER" id="PTHR43289:SF6">
    <property type="entry name" value="SERINE_THREONINE-PROTEIN KINASE NEKL-3"/>
    <property type="match status" value="1"/>
</dbReference>
<dbReference type="Pfam" id="PF00069">
    <property type="entry name" value="Pkinase"/>
    <property type="match status" value="1"/>
</dbReference>
<keyword evidence="4 7" id="KW-0547">Nucleotide-binding</keyword>
<keyword evidence="10" id="KW-1185">Reference proteome</keyword>
<evidence type="ECO:0000256" key="6">
    <source>
        <dbReference type="ARBA" id="ARBA00022840"/>
    </source>
</evidence>